<comment type="caution">
    <text evidence="3">The sequence shown here is derived from an EMBL/GenBank/DDBJ whole genome shotgun (WGS) entry which is preliminary data.</text>
</comment>
<protein>
    <recommendedName>
        <fullName evidence="2">F-box domain-containing protein</fullName>
    </recommendedName>
</protein>
<dbReference type="EMBL" id="BRPK01000002">
    <property type="protein sequence ID" value="GLB35605.1"/>
    <property type="molecule type" value="Genomic_DNA"/>
</dbReference>
<dbReference type="PANTHER" id="PTHR38926:SF5">
    <property type="entry name" value="F-BOX AND LEUCINE-RICH REPEAT PROTEIN 6"/>
    <property type="match status" value="1"/>
</dbReference>
<dbReference type="Gene3D" id="3.80.10.10">
    <property type="entry name" value="Ribonuclease Inhibitor"/>
    <property type="match status" value="1"/>
</dbReference>
<feature type="domain" description="F-box" evidence="2">
    <location>
        <begin position="48"/>
        <end position="103"/>
    </location>
</feature>
<evidence type="ECO:0000313" key="4">
    <source>
        <dbReference type="Proteomes" id="UP001063166"/>
    </source>
</evidence>
<name>A0A9P3ULG2_LYOSH</name>
<feature type="region of interest" description="Disordered" evidence="1">
    <location>
        <begin position="1"/>
        <end position="39"/>
    </location>
</feature>
<proteinExistence type="predicted"/>
<evidence type="ECO:0000256" key="1">
    <source>
        <dbReference type="SAM" id="MobiDB-lite"/>
    </source>
</evidence>
<reference evidence="3" key="1">
    <citation type="submission" date="2022-07" db="EMBL/GenBank/DDBJ databases">
        <title>The genome of Lyophyllum shimeji provides insight into the initial evolution of ectomycorrhizal fungal genome.</title>
        <authorList>
            <person name="Kobayashi Y."/>
            <person name="Shibata T."/>
            <person name="Hirakawa H."/>
            <person name="Shigenobu S."/>
            <person name="Nishiyama T."/>
            <person name="Yamada A."/>
            <person name="Hasebe M."/>
            <person name="Kawaguchi M."/>
        </authorList>
    </citation>
    <scope>NUCLEOTIDE SEQUENCE</scope>
    <source>
        <strain evidence="3">AT787</strain>
    </source>
</reference>
<feature type="compositionally biased region" description="Polar residues" evidence="1">
    <location>
        <begin position="13"/>
        <end position="29"/>
    </location>
</feature>
<gene>
    <name evidence="3" type="ORF">LshimejAT787_0211700</name>
</gene>
<keyword evidence="4" id="KW-1185">Reference proteome</keyword>
<sequence length="538" mass="60029">MTNNRPLSVAETAAQQWSTFRNPPDSTLSSRHENATPSRAKKIPVQPLRLISTLPPDILEVIFDICMSMSYAENERGNRLAFSQVCRQWRSIALDYHRLWRTIDVTQPELAREFLVRSGTGPLHITSSSDAPQIRLRGEDLKSHASRITSFDISFRSHLGLVTLFDNLGSNLTALTSMSLKHVRSPDTEHVHIDVSIPANVRKLELHGVAIPWSRACIGNLTNLSLLGTGRLSPSISQLHTILRSSPHLQYLSLRHIQPSYLNLPALGASQTIHPQVDRVNLPCLDELILSSTGRAVYEILSIAGLPSTCRIHITSFTNDGFTPLLPLTRSISDSSEVHTFRLDANSIQLLRSSATPWSTEPADTRKSFKAWRGPKHFFFDYRRSSLNCSWFTTLELGKDVLQRIATSLLVDFLRELTSLETLRISPTAHLANLMRALSTTSYPSSRGMVHDRLVCPHLRTITFGRQGSAFLWVIDGQGAESIVALAHARHRVSSPLSTLKFTHSRIYSNVIARLKSFAAEVHAEVYAGRGGTWPHPD</sequence>
<dbReference type="InterPro" id="IPR001810">
    <property type="entry name" value="F-box_dom"/>
</dbReference>
<dbReference type="PANTHER" id="PTHR38926">
    <property type="entry name" value="F-BOX DOMAIN CONTAINING PROTEIN, EXPRESSED"/>
    <property type="match status" value="1"/>
</dbReference>
<dbReference type="SUPFAM" id="SSF81383">
    <property type="entry name" value="F-box domain"/>
    <property type="match status" value="1"/>
</dbReference>
<dbReference type="PROSITE" id="PS50181">
    <property type="entry name" value="FBOX"/>
    <property type="match status" value="1"/>
</dbReference>
<dbReference type="InterPro" id="IPR036047">
    <property type="entry name" value="F-box-like_dom_sf"/>
</dbReference>
<dbReference type="Pfam" id="PF12937">
    <property type="entry name" value="F-box-like"/>
    <property type="match status" value="1"/>
</dbReference>
<dbReference type="AlphaFoldDB" id="A0A9P3ULG2"/>
<dbReference type="SUPFAM" id="SSF52047">
    <property type="entry name" value="RNI-like"/>
    <property type="match status" value="1"/>
</dbReference>
<dbReference type="OrthoDB" id="3058045at2759"/>
<dbReference type="Proteomes" id="UP001063166">
    <property type="component" value="Unassembled WGS sequence"/>
</dbReference>
<evidence type="ECO:0000313" key="3">
    <source>
        <dbReference type="EMBL" id="GLB35605.1"/>
    </source>
</evidence>
<accession>A0A9P3ULG2</accession>
<organism evidence="3 4">
    <name type="scientific">Lyophyllum shimeji</name>
    <name type="common">Hon-shimeji</name>
    <name type="synonym">Tricholoma shimeji</name>
    <dbReference type="NCBI Taxonomy" id="47721"/>
    <lineage>
        <taxon>Eukaryota</taxon>
        <taxon>Fungi</taxon>
        <taxon>Dikarya</taxon>
        <taxon>Basidiomycota</taxon>
        <taxon>Agaricomycotina</taxon>
        <taxon>Agaricomycetes</taxon>
        <taxon>Agaricomycetidae</taxon>
        <taxon>Agaricales</taxon>
        <taxon>Tricholomatineae</taxon>
        <taxon>Lyophyllaceae</taxon>
        <taxon>Lyophyllum</taxon>
    </lineage>
</organism>
<evidence type="ECO:0000259" key="2">
    <source>
        <dbReference type="PROSITE" id="PS50181"/>
    </source>
</evidence>
<dbReference type="InterPro" id="IPR032675">
    <property type="entry name" value="LRR_dom_sf"/>
</dbReference>